<evidence type="ECO:0000256" key="11">
    <source>
        <dbReference type="ARBA" id="ARBA00023242"/>
    </source>
</evidence>
<keyword evidence="10" id="KW-0906">Nuclear pore complex</keyword>
<keyword evidence="7" id="KW-0509">mRNA transport</keyword>
<evidence type="ECO:0000256" key="12">
    <source>
        <dbReference type="SAM" id="MobiDB-lite"/>
    </source>
</evidence>
<dbReference type="InterPro" id="IPR037665">
    <property type="entry name" value="Nucleoporin_S59-like"/>
</dbReference>
<dbReference type="Gene3D" id="1.10.10.2360">
    <property type="match status" value="1"/>
</dbReference>
<evidence type="ECO:0000256" key="10">
    <source>
        <dbReference type="ARBA" id="ARBA00023132"/>
    </source>
</evidence>
<dbReference type="PROSITE" id="PS51434">
    <property type="entry name" value="NUP_C"/>
    <property type="match status" value="1"/>
</dbReference>
<keyword evidence="6" id="KW-0068">Autocatalytic cleavage</keyword>
<dbReference type="PANTHER" id="PTHR23198">
    <property type="entry name" value="NUCLEOPORIN"/>
    <property type="match status" value="1"/>
</dbReference>
<dbReference type="Gene3D" id="1.25.40.690">
    <property type="match status" value="1"/>
</dbReference>
<feature type="region of interest" description="Disordered" evidence="12">
    <location>
        <begin position="956"/>
        <end position="992"/>
    </location>
</feature>
<feature type="region of interest" description="Disordered" evidence="12">
    <location>
        <begin position="58"/>
        <end position="132"/>
    </location>
</feature>
<dbReference type="Pfam" id="PF04096">
    <property type="entry name" value="Nucleoporin2"/>
    <property type="match status" value="1"/>
</dbReference>
<evidence type="ECO:0000256" key="4">
    <source>
        <dbReference type="ARBA" id="ARBA00013472"/>
    </source>
</evidence>
<accession>A0ABM1AB54</accession>
<dbReference type="InterPro" id="IPR036903">
    <property type="entry name" value="Nup98_auto-Pept-S59_dom_sf"/>
</dbReference>
<feature type="compositionally biased region" description="Acidic residues" evidence="12">
    <location>
        <begin position="983"/>
        <end position="992"/>
    </location>
</feature>
<dbReference type="PANTHER" id="PTHR23198:SF6">
    <property type="entry name" value="NUCLEAR PORE COMPLEX PROTEIN NUP98-NUP96"/>
    <property type="match status" value="1"/>
</dbReference>
<reference evidence="15" key="1">
    <citation type="submission" date="2025-08" db="UniProtKB">
        <authorList>
            <consortium name="RefSeq"/>
        </authorList>
    </citation>
    <scope>IDENTIFICATION</scope>
</reference>
<organism evidence="14 15">
    <name type="scientific">Aplysia californica</name>
    <name type="common">California sea hare</name>
    <dbReference type="NCBI Taxonomy" id="6500"/>
    <lineage>
        <taxon>Eukaryota</taxon>
        <taxon>Metazoa</taxon>
        <taxon>Spiralia</taxon>
        <taxon>Lophotrochozoa</taxon>
        <taxon>Mollusca</taxon>
        <taxon>Gastropoda</taxon>
        <taxon>Heterobranchia</taxon>
        <taxon>Euthyneura</taxon>
        <taxon>Tectipleura</taxon>
        <taxon>Aplysiida</taxon>
        <taxon>Aplysioidea</taxon>
        <taxon>Aplysiidae</taxon>
        <taxon>Aplysia</taxon>
    </lineage>
</organism>
<evidence type="ECO:0000256" key="6">
    <source>
        <dbReference type="ARBA" id="ARBA00022813"/>
    </source>
</evidence>
<evidence type="ECO:0000313" key="15">
    <source>
        <dbReference type="RefSeq" id="XP_012944343.1"/>
    </source>
</evidence>
<dbReference type="InterPro" id="IPR021967">
    <property type="entry name" value="Nup98_C"/>
</dbReference>
<evidence type="ECO:0000256" key="1">
    <source>
        <dbReference type="ARBA" id="ARBA00004567"/>
    </source>
</evidence>
<feature type="compositionally biased region" description="Low complexity" evidence="12">
    <location>
        <begin position="294"/>
        <end position="307"/>
    </location>
</feature>
<sequence length="1954" mass="209924">MFGANKSAAFSSFGTSMSSFGNFGSSAGGFGSGSTFGSTAPAGSGLFGGGGASGSTGATGGGLFGGQTNTGFGQPQSGGGFSAFGGTPNTSGGLFGSNTSQANTGGSSLFSSPATSGGFGGQKPAFSGFGGTTNQASTGGLFGAGGGTTTGTPSLFGQASASGAFGNAGVASGGTTVPFAAPTGQDTMMKNGVTTNINTKHQCVTAMKEYESKSLEELRAEDYTANRKSKQAPSASSGLFGQTPAMSGGGFVFGTGGGGLGGSNLQSGTSAGFGGFGSTSSAATTPFNQNRPLFGTSTTTQSGFGFGTATGTQQSSSLFGNTARPLFGGTASTQPSLTGGTSFFGASAAGTSNPVGFGANTGSNLFGAKPGGFGTATTSSLGFGSGGNMFAKPTTTASSFGFGTNTSTSGFGGTSGGLFGMKSGGFGGASTGLGSGTSFGFGSGLGTNSTASTFGTNAAKPGLGAFSFGTGTTGTAGFGSTLGGAAGAGTFNLGGGATTLGTSTASSQANSTQHLLALASSPYGDNPLFWNVKQQNKEKREDVLKPTNPNAQKAVLSSANQYKVSPRPSTRIKPKSLHNLINGGKTQLFEGLEEEDFSFGDDTFVPRKSVKKLVLRKGAGNKSTSASSSFYSDTAGDNTLQFNGNSNRSNQMPSLITKPLSPSERVDTTIENEAEAIVHDQDRTPVHRSPPKISSLEDSIVALNQKGPAVAINTSRTPEANNRLGAADTTSFLDTSDLDGSCWVVDSSSPHPTGVVLTRPGYYTIPSLDEMIDLMDENGNVFVEDFTVGRVGFGNVFFPGTTNVAGMNLDDTVHFRRKEVVVYPDDDKKPPLGEGLNKKAEVTLDCVWPTDKSTRTPIKSPERLKVLSYADKIEETTAKIGAKFIDYRPETGSWVFQVNHFSKYGLLDDSDEDELTEQQKKLLAGQHVKEVILVQKLKIQAQQQLQQKELAKKGKLAADQGLTPEGMQEAAQREKEEEMQREEYEEEDGLEEEDSYDMLDAEDMQLKKRFQDEGTLPSLGLNFGFVYVFMPPQKKKKLKIQAQQQLQQKELAKKGKLAADQGLTPEGMQEAAQREKEEEMQREEYEEEDGLEEEDSYDMLDAEDMQLKKRFQDEGMDTSVDSKYLATSMGVSARTIQGMKASFFGDDGLGGMPVKAKKKEAVEKGDMDIFEDLQSMWKKSSDKTSSNLFGAFKHPASLSLPQSPAFSDSKDSYGKEGYEPVSFPKAGLFDMGVSKDVLRPTPQTFLHPPVMEHKLISSGLRPEDAPPRILGTRVRHSIVHPRDSVLYRNQQSLVDAACFTGRSFRVGWGPSWSFVHTGFAVGLQDEESAEVSILPSLRGRVKSLPRLKSWQAVMEKLQVYDYMDQRSHAVLKQQEELLEVQLDHSLMEVEDGAPLMVPEPGVDALHKLVRAVEEGKVDLASSLDGPVQEQMRMVLGLCVALWGNLPDAADLDKDDLYVRRQLRREAVSQWLSETSSSRVASEMEAAPIISPEDCLGAVFSKLTVREISEACLLAQRGRDHRMSLLMAQAMTGQAFRQLMAAQLDKWAELNACQFVKELRMKIYCLLAGELVWATKDLTVNTCKGLDWKRALALHLWYKCLPGESIQQALAQYQKGFRGSKESQAYCAAPVPPYLEGENLGDEEIFDTAYHLLCLFSDKKYPLEAVLSPSSSTASHLDFRLSWHLLQTLESLGYRHLSPQCRDTIHVSFASQLEAQGLWQWAAFVLLHIPSAVQRQKAVQSLLQRHLGIGEEMTERERFLLDKLHIPAQWLHQAKAIRAGLESNRAAEARHWLLAGQYDKAHTIVIRHIAADAIINDDYNYLRSFLEKMALPEHSLSILNWASSGKVFLDFINIRERLELLKQQEPTPYDLEELEPEVRSLCSRVKSLTCLNAKDRLCQAEMSKTAASVLRTFRDLQGKLSVRFLTEHIPDLPMPEDYKLQELRAITQARVLELA</sequence>
<comment type="similarity">
    <text evidence="3">Belongs to the nucleoporin GLFG family.</text>
</comment>
<evidence type="ECO:0000256" key="7">
    <source>
        <dbReference type="ARBA" id="ARBA00022816"/>
    </source>
</evidence>
<feature type="compositionally biased region" description="Basic and acidic residues" evidence="12">
    <location>
        <begin position="1072"/>
        <end position="1083"/>
    </location>
</feature>
<name>A0ABM1AB54_APLCA</name>
<feature type="compositionally biased region" description="Basic and acidic residues" evidence="12">
    <location>
        <begin position="971"/>
        <end position="982"/>
    </location>
</feature>
<feature type="compositionally biased region" description="Acidic residues" evidence="12">
    <location>
        <begin position="1084"/>
        <end position="1095"/>
    </location>
</feature>
<gene>
    <name evidence="15" type="primary">LOC101860697</name>
</gene>
<dbReference type="RefSeq" id="XP_012944343.1">
    <property type="nucleotide sequence ID" value="XM_013088889.2"/>
</dbReference>
<dbReference type="SUPFAM" id="SSF82215">
    <property type="entry name" value="C-terminal autoproteolytic domain of nucleoporin nup98"/>
    <property type="match status" value="1"/>
</dbReference>
<feature type="compositionally biased region" description="Polar residues" evidence="12">
    <location>
        <begin position="89"/>
        <end position="115"/>
    </location>
</feature>
<dbReference type="Pfam" id="PF12110">
    <property type="entry name" value="Nup96"/>
    <property type="match status" value="1"/>
</dbReference>
<evidence type="ECO:0000259" key="13">
    <source>
        <dbReference type="PROSITE" id="PS51434"/>
    </source>
</evidence>
<dbReference type="Pfam" id="PF21240">
    <property type="entry name" value="Nup98_GLEBS"/>
    <property type="match status" value="1"/>
</dbReference>
<comment type="subcellular location">
    <subcellularLocation>
        <location evidence="2">Nucleus membrane</location>
        <topology evidence="2">Peripheral membrane protein</topology>
        <orientation evidence="2">Nucleoplasmic side</orientation>
    </subcellularLocation>
    <subcellularLocation>
        <location evidence="1">Nucleus</location>
        <location evidence="1">Nuclear pore complex</location>
    </subcellularLocation>
</comment>
<dbReference type="Proteomes" id="UP000694888">
    <property type="component" value="Unplaced"/>
</dbReference>
<feature type="compositionally biased region" description="Polar residues" evidence="12">
    <location>
        <begin position="635"/>
        <end position="654"/>
    </location>
</feature>
<evidence type="ECO:0000256" key="8">
    <source>
        <dbReference type="ARBA" id="ARBA00022927"/>
    </source>
</evidence>
<feature type="region of interest" description="Disordered" evidence="12">
    <location>
        <begin position="1051"/>
        <end position="1095"/>
    </location>
</feature>
<dbReference type="InterPro" id="IPR007230">
    <property type="entry name" value="Nup98_auto-Pept-S59_dom"/>
</dbReference>
<evidence type="ECO:0000256" key="2">
    <source>
        <dbReference type="ARBA" id="ARBA00004620"/>
    </source>
</evidence>
<dbReference type="Gene3D" id="3.30.1610.10">
    <property type="entry name" value="Peptidase S59, nucleoporin"/>
    <property type="match status" value="1"/>
</dbReference>
<keyword evidence="9" id="KW-0811">Translocation</keyword>
<evidence type="ECO:0000256" key="3">
    <source>
        <dbReference type="ARBA" id="ARBA00008926"/>
    </source>
</evidence>
<keyword evidence="5" id="KW-0813">Transport</keyword>
<feature type="compositionally biased region" description="Low complexity" evidence="12">
    <location>
        <begin position="623"/>
        <end position="632"/>
    </location>
</feature>
<keyword evidence="14" id="KW-1185">Reference proteome</keyword>
<feature type="region of interest" description="Disordered" evidence="12">
    <location>
        <begin position="616"/>
        <end position="666"/>
    </location>
</feature>
<protein>
    <recommendedName>
        <fullName evidence="4">Nuclear pore complex protein Nup98-Nup96</fullName>
    </recommendedName>
</protein>
<keyword evidence="11" id="KW-0539">Nucleus</keyword>
<feature type="region of interest" description="Disordered" evidence="12">
    <location>
        <begin position="284"/>
        <end position="307"/>
    </location>
</feature>
<dbReference type="GeneID" id="101860697"/>
<evidence type="ECO:0000256" key="5">
    <source>
        <dbReference type="ARBA" id="ARBA00022448"/>
    </source>
</evidence>
<evidence type="ECO:0000313" key="14">
    <source>
        <dbReference type="Proteomes" id="UP000694888"/>
    </source>
</evidence>
<keyword evidence="8" id="KW-0653">Protein transport</keyword>
<evidence type="ECO:0000256" key="9">
    <source>
        <dbReference type="ARBA" id="ARBA00023010"/>
    </source>
</evidence>
<proteinExistence type="inferred from homology"/>
<feature type="domain" description="Peptidase S59" evidence="13">
    <location>
        <begin position="759"/>
        <end position="901"/>
    </location>
</feature>
<feature type="compositionally biased region" description="Low complexity" evidence="12">
    <location>
        <begin position="66"/>
        <end position="75"/>
    </location>
</feature>